<proteinExistence type="predicted"/>
<sequence>FRVENKKLKDLLERVLVEVREYRPPAMGFKLILEIARLFNPSSRPWREARSREDPE</sequence>
<dbReference type="AlphaFoldDB" id="A0A0F8WMX8"/>
<accession>A0A0F8WMX8</accession>
<reference evidence="1" key="1">
    <citation type="journal article" date="2015" name="Nature">
        <title>Complex archaea that bridge the gap between prokaryotes and eukaryotes.</title>
        <authorList>
            <person name="Spang A."/>
            <person name="Saw J.H."/>
            <person name="Jorgensen S.L."/>
            <person name="Zaremba-Niedzwiedzka K."/>
            <person name="Martijn J."/>
            <person name="Lind A.E."/>
            <person name="van Eijk R."/>
            <person name="Schleper C."/>
            <person name="Guy L."/>
            <person name="Ettema T.J."/>
        </authorList>
    </citation>
    <scope>NUCLEOTIDE SEQUENCE</scope>
</reference>
<comment type="caution">
    <text evidence="1">The sequence shown here is derived from an EMBL/GenBank/DDBJ whole genome shotgun (WGS) entry which is preliminary data.</text>
</comment>
<protein>
    <submittedName>
        <fullName evidence="1">Uncharacterized protein</fullName>
    </submittedName>
</protein>
<organism evidence="1">
    <name type="scientific">marine sediment metagenome</name>
    <dbReference type="NCBI Taxonomy" id="412755"/>
    <lineage>
        <taxon>unclassified sequences</taxon>
        <taxon>metagenomes</taxon>
        <taxon>ecological metagenomes</taxon>
    </lineage>
</organism>
<evidence type="ECO:0000313" key="1">
    <source>
        <dbReference type="EMBL" id="KKK49615.1"/>
    </source>
</evidence>
<feature type="non-terminal residue" evidence="1">
    <location>
        <position position="1"/>
    </location>
</feature>
<name>A0A0F8WMX8_9ZZZZ</name>
<dbReference type="EMBL" id="LAZR01068450">
    <property type="protein sequence ID" value="KKK49615.1"/>
    <property type="molecule type" value="Genomic_DNA"/>
</dbReference>
<gene>
    <name evidence="1" type="ORF">LCGC14_3133300</name>
</gene>